<keyword evidence="2" id="KW-1185">Reference proteome</keyword>
<dbReference type="SUPFAM" id="SSF53254">
    <property type="entry name" value="Phosphoglycerate mutase-like"/>
    <property type="match status" value="1"/>
</dbReference>
<reference evidence="2" key="1">
    <citation type="submission" date="2016-10" db="EMBL/GenBank/DDBJ databases">
        <authorList>
            <person name="Varghese N."/>
            <person name="Submissions S."/>
        </authorList>
    </citation>
    <scope>NUCLEOTIDE SEQUENCE [LARGE SCALE GENOMIC DNA]</scope>
    <source>
        <strain evidence="2">DSM 11706</strain>
    </source>
</reference>
<evidence type="ECO:0000313" key="1">
    <source>
        <dbReference type="EMBL" id="SFQ04617.1"/>
    </source>
</evidence>
<dbReference type="InterPro" id="IPR050275">
    <property type="entry name" value="PGM_Phosphatase"/>
</dbReference>
<accession>A0A1I5VB94</accession>
<dbReference type="CDD" id="cd07067">
    <property type="entry name" value="HP_PGM_like"/>
    <property type="match status" value="1"/>
</dbReference>
<proteinExistence type="predicted"/>
<dbReference type="PANTHER" id="PTHR48100:SF59">
    <property type="entry name" value="ADENOSYLCOBALAMIN_ALPHA-RIBAZOLE PHOSPHATASE"/>
    <property type="match status" value="1"/>
</dbReference>
<dbReference type="Pfam" id="PF00300">
    <property type="entry name" value="His_Phos_1"/>
    <property type="match status" value="1"/>
</dbReference>
<dbReference type="SMART" id="SM00855">
    <property type="entry name" value="PGAM"/>
    <property type="match status" value="1"/>
</dbReference>
<dbReference type="InterPro" id="IPR029033">
    <property type="entry name" value="His_PPase_superfam"/>
</dbReference>
<dbReference type="GO" id="GO:0016791">
    <property type="term" value="F:phosphatase activity"/>
    <property type="evidence" value="ECO:0007669"/>
    <property type="project" value="TreeGrafter"/>
</dbReference>
<sequence length="288" mass="33593">MLTNLYFVRHAHSIYSTDELGRPLSEKGMVDAKKITDLLLQENIEVIVSSPYKRAIQTVEGIANHLKKDIEIMDAFKERLLSDQPVADFNEAMLKVWSDYGFSLPGGESNHVAQARGIHVTKEILKKFDGKNIAIGTHGNIMVLIMNYFDSIYDYRFWKQLEMPDIYKLTFYEQHLVAVNRIDNESRTKSSGYTIYKRSDIQHTFQQVDLNHQRMIGTVTLHDQVLITIEVDLLNDCLQVDGDIEHLKQLMSERDLDMDYMVFFKEMTKFFVENKIKDPQKYVEKLLK</sequence>
<dbReference type="OrthoDB" id="2185101at2"/>
<name>A0A1I5VB94_9BACI</name>
<dbReference type="AlphaFoldDB" id="A0A1I5VB94"/>
<dbReference type="STRING" id="126156.SAMN05421670_0737"/>
<dbReference type="Proteomes" id="UP000198734">
    <property type="component" value="Unassembled WGS sequence"/>
</dbReference>
<organism evidence="1 2">
    <name type="scientific">Psychrobacillus psychrotolerans</name>
    <dbReference type="NCBI Taxonomy" id="126156"/>
    <lineage>
        <taxon>Bacteria</taxon>
        <taxon>Bacillati</taxon>
        <taxon>Bacillota</taxon>
        <taxon>Bacilli</taxon>
        <taxon>Bacillales</taxon>
        <taxon>Bacillaceae</taxon>
        <taxon>Psychrobacillus</taxon>
    </lineage>
</organism>
<protein>
    <submittedName>
        <fullName evidence="1">Broad specificity phosphatase PhoE</fullName>
    </submittedName>
</protein>
<dbReference type="GO" id="GO:0005737">
    <property type="term" value="C:cytoplasm"/>
    <property type="evidence" value="ECO:0007669"/>
    <property type="project" value="TreeGrafter"/>
</dbReference>
<dbReference type="EMBL" id="FOXU01000001">
    <property type="protein sequence ID" value="SFQ04617.1"/>
    <property type="molecule type" value="Genomic_DNA"/>
</dbReference>
<evidence type="ECO:0000313" key="2">
    <source>
        <dbReference type="Proteomes" id="UP000198734"/>
    </source>
</evidence>
<dbReference type="PANTHER" id="PTHR48100">
    <property type="entry name" value="BROAD-SPECIFICITY PHOSPHATASE YOR283W-RELATED"/>
    <property type="match status" value="1"/>
</dbReference>
<gene>
    <name evidence="1" type="ORF">SAMN05421670_0737</name>
</gene>
<dbReference type="Gene3D" id="3.40.50.1240">
    <property type="entry name" value="Phosphoglycerate mutase-like"/>
    <property type="match status" value="1"/>
</dbReference>
<dbReference type="InterPro" id="IPR013078">
    <property type="entry name" value="His_Pase_superF_clade-1"/>
</dbReference>